<dbReference type="EMBL" id="JAAMOX010000001">
    <property type="protein sequence ID" value="NIH53138.1"/>
    <property type="molecule type" value="Genomic_DNA"/>
</dbReference>
<accession>A0A7X5TTC4</accession>
<evidence type="ECO:0000259" key="1">
    <source>
        <dbReference type="Pfam" id="PF00561"/>
    </source>
</evidence>
<dbReference type="GO" id="GO:0047372">
    <property type="term" value="F:monoacylglycerol lipase activity"/>
    <property type="evidence" value="ECO:0007669"/>
    <property type="project" value="TreeGrafter"/>
</dbReference>
<sequence length="281" mass="30770">MTMTRGFASNPSDNVRIAYEVDDGTAEATSRHRETVLFVHGSGLSKASWRGLGYVRALRDEYRVATIDLRGHGQSDRPHTVDSYSRERFLGDLEAVIDAVSPGHPVHLIGYSVGARLALELAAASPERLLSAVMLGGSSAPMRGQVGKLFFPDYLEALRVGGMSAFIEGWQEHAGRPLDASTRGVFERNDPLALAAYFERSDDEPGLSDDELRRIHTPALWIVGEHDHPRLEHSVHAATVMGARCEVLQGRNHGSTLGPAEPVIELIRPFLHEHAEVGQRS</sequence>
<dbReference type="InterPro" id="IPR000073">
    <property type="entry name" value="AB_hydrolase_1"/>
</dbReference>
<dbReference type="GO" id="GO:0046464">
    <property type="term" value="P:acylglycerol catabolic process"/>
    <property type="evidence" value="ECO:0007669"/>
    <property type="project" value="TreeGrafter"/>
</dbReference>
<dbReference type="PANTHER" id="PTHR43798:SF5">
    <property type="entry name" value="MONOACYLGLYCEROL LIPASE ABHD6"/>
    <property type="match status" value="1"/>
</dbReference>
<dbReference type="InterPro" id="IPR029058">
    <property type="entry name" value="AB_hydrolase_fold"/>
</dbReference>
<comment type="caution">
    <text evidence="2">The sequence shown here is derived from an EMBL/GenBank/DDBJ whole genome shotgun (WGS) entry which is preliminary data.</text>
</comment>
<proteinExistence type="predicted"/>
<dbReference type="AlphaFoldDB" id="A0A7X5TTC4"/>
<keyword evidence="3" id="KW-1185">Reference proteome</keyword>
<evidence type="ECO:0000313" key="2">
    <source>
        <dbReference type="EMBL" id="NIH53138.1"/>
    </source>
</evidence>
<reference evidence="2 3" key="1">
    <citation type="submission" date="2020-02" db="EMBL/GenBank/DDBJ databases">
        <title>Sequencing the genomes of 1000 actinobacteria strains.</title>
        <authorList>
            <person name="Klenk H.-P."/>
        </authorList>
    </citation>
    <scope>NUCLEOTIDE SEQUENCE [LARGE SCALE GENOMIC DNA]</scope>
    <source>
        <strain evidence="2 3">DSM 27960</strain>
    </source>
</reference>
<feature type="domain" description="AB hydrolase-1" evidence="1">
    <location>
        <begin position="35"/>
        <end position="138"/>
    </location>
</feature>
<gene>
    <name evidence="2" type="ORF">FHX76_001006</name>
</gene>
<dbReference type="GO" id="GO:0016020">
    <property type="term" value="C:membrane"/>
    <property type="evidence" value="ECO:0007669"/>
    <property type="project" value="TreeGrafter"/>
</dbReference>
<dbReference type="Gene3D" id="3.40.50.1820">
    <property type="entry name" value="alpha/beta hydrolase"/>
    <property type="match status" value="1"/>
</dbReference>
<dbReference type="SUPFAM" id="SSF53474">
    <property type="entry name" value="alpha/beta-Hydrolases"/>
    <property type="match status" value="1"/>
</dbReference>
<dbReference type="InterPro" id="IPR050266">
    <property type="entry name" value="AB_hydrolase_sf"/>
</dbReference>
<dbReference type="Pfam" id="PF00561">
    <property type="entry name" value="Abhydrolase_1"/>
    <property type="match status" value="1"/>
</dbReference>
<protein>
    <submittedName>
        <fullName evidence="2">Pimeloyl-ACP methyl ester carboxylesterase</fullName>
    </submittedName>
</protein>
<dbReference type="PANTHER" id="PTHR43798">
    <property type="entry name" value="MONOACYLGLYCEROL LIPASE"/>
    <property type="match status" value="1"/>
</dbReference>
<name>A0A7X5TTC4_9MICO</name>
<dbReference type="PRINTS" id="PR00111">
    <property type="entry name" value="ABHYDROLASE"/>
</dbReference>
<organism evidence="2 3">
    <name type="scientific">Lysinibacter cavernae</name>
    <dbReference type="NCBI Taxonomy" id="1640652"/>
    <lineage>
        <taxon>Bacteria</taxon>
        <taxon>Bacillati</taxon>
        <taxon>Actinomycetota</taxon>
        <taxon>Actinomycetes</taxon>
        <taxon>Micrococcales</taxon>
        <taxon>Microbacteriaceae</taxon>
        <taxon>Lysinibacter</taxon>
    </lineage>
</organism>
<dbReference type="Proteomes" id="UP000541033">
    <property type="component" value="Unassembled WGS sequence"/>
</dbReference>
<evidence type="ECO:0000313" key="3">
    <source>
        <dbReference type="Proteomes" id="UP000541033"/>
    </source>
</evidence>